<organism evidence="1 2">
    <name type="scientific">Legionella septentrionalis</name>
    <dbReference type="NCBI Taxonomy" id="2498109"/>
    <lineage>
        <taxon>Bacteria</taxon>
        <taxon>Pseudomonadati</taxon>
        <taxon>Pseudomonadota</taxon>
        <taxon>Gammaproteobacteria</taxon>
        <taxon>Legionellales</taxon>
        <taxon>Legionellaceae</taxon>
        <taxon>Legionella</taxon>
    </lineage>
</organism>
<dbReference type="AlphaFoldDB" id="A0A3S0VAA5"/>
<name>A0A3S0VAA5_9GAMM</name>
<evidence type="ECO:0000313" key="2">
    <source>
        <dbReference type="Proteomes" id="UP000288012"/>
    </source>
</evidence>
<dbReference type="SUPFAM" id="SSF54637">
    <property type="entry name" value="Thioesterase/thiol ester dehydrase-isomerase"/>
    <property type="match status" value="1"/>
</dbReference>
<dbReference type="RefSeq" id="WP_127057323.1">
    <property type="nucleotide sequence ID" value="NZ_RZGR01000018.1"/>
</dbReference>
<dbReference type="InterPro" id="IPR029069">
    <property type="entry name" value="HotDog_dom_sf"/>
</dbReference>
<dbReference type="Pfam" id="PF14539">
    <property type="entry name" value="DUF4442"/>
    <property type="match status" value="1"/>
</dbReference>
<protein>
    <submittedName>
        <fullName evidence="1">DUF4442 domain-containing protein</fullName>
    </submittedName>
</protein>
<dbReference type="InterPro" id="IPR027961">
    <property type="entry name" value="DUF4442"/>
</dbReference>
<reference evidence="1 2" key="1">
    <citation type="submission" date="2018-12" db="EMBL/GenBank/DDBJ databases">
        <title>Legionella sp,whole genome shotgun sequence.</title>
        <authorList>
            <person name="Wu H."/>
        </authorList>
    </citation>
    <scope>NUCLEOTIDE SEQUENCE [LARGE SCALE GENOMIC DNA]</scope>
    <source>
        <strain evidence="2">km714</strain>
    </source>
</reference>
<accession>A0A3S0VAA5</accession>
<keyword evidence="2" id="KW-1185">Reference proteome</keyword>
<dbReference type="EMBL" id="RZGR01000018">
    <property type="protein sequence ID" value="RUQ85269.1"/>
    <property type="molecule type" value="Genomic_DNA"/>
</dbReference>
<evidence type="ECO:0000313" key="1">
    <source>
        <dbReference type="EMBL" id="RUQ85269.1"/>
    </source>
</evidence>
<dbReference type="Proteomes" id="UP000288012">
    <property type="component" value="Unassembled WGS sequence"/>
</dbReference>
<proteinExistence type="predicted"/>
<gene>
    <name evidence="1" type="ORF">EKM59_06965</name>
</gene>
<sequence>MKALTRFRFFLWYFSHYKVPMIGYVRPRLVELDAEKIVVKIPLHRRTRNHLHSMYFGALVVGADIAGGLHGFYHAEQEGVKISLAFKSFQAEFLQRPESDVYFICDKGKTVKNMIQQSRKNGLRLHEKLPVKAYVNYPASATEVASFILELSIKVVQVKKTVIDKPGIQF</sequence>
<dbReference type="Gene3D" id="3.10.129.10">
    <property type="entry name" value="Hotdog Thioesterase"/>
    <property type="match status" value="1"/>
</dbReference>
<comment type="caution">
    <text evidence="1">The sequence shown here is derived from an EMBL/GenBank/DDBJ whole genome shotgun (WGS) entry which is preliminary data.</text>
</comment>